<keyword evidence="4" id="KW-0233">DNA recombination</keyword>
<keyword evidence="8" id="KW-1185">Reference proteome</keyword>
<accession>A0A938XPL7</accession>
<dbReference type="InterPro" id="IPR001959">
    <property type="entry name" value="Transposase"/>
</dbReference>
<dbReference type="GO" id="GO:0003677">
    <property type="term" value="F:DNA binding"/>
    <property type="evidence" value="ECO:0007669"/>
    <property type="project" value="UniProtKB-KW"/>
</dbReference>
<keyword evidence="2" id="KW-0815">Transposition</keyword>
<evidence type="ECO:0000256" key="1">
    <source>
        <dbReference type="ARBA" id="ARBA00008761"/>
    </source>
</evidence>
<evidence type="ECO:0000313" key="8">
    <source>
        <dbReference type="Proteomes" id="UP000774000"/>
    </source>
</evidence>
<dbReference type="GO" id="GO:0006310">
    <property type="term" value="P:DNA recombination"/>
    <property type="evidence" value="ECO:0007669"/>
    <property type="project" value="UniProtKB-KW"/>
</dbReference>
<keyword evidence="3" id="KW-0238">DNA-binding</keyword>
<dbReference type="AlphaFoldDB" id="A0A938XPL7"/>
<reference evidence="7" key="1">
    <citation type="submission" date="2021-01" db="EMBL/GenBank/DDBJ databases">
        <title>Genomic Encyclopedia of Type Strains, Phase IV (KMG-IV): sequencing the most valuable type-strain genomes for metagenomic binning, comparative biology and taxonomic classification.</title>
        <authorList>
            <person name="Goeker M."/>
        </authorList>
    </citation>
    <scope>NUCLEOTIDE SEQUENCE</scope>
    <source>
        <strain evidence="7">DSM 23230</strain>
    </source>
</reference>
<dbReference type="Proteomes" id="UP000774000">
    <property type="component" value="Unassembled WGS sequence"/>
</dbReference>
<comment type="similarity">
    <text evidence="1">In the C-terminal section; belongs to the transposase 35 family.</text>
</comment>
<dbReference type="GO" id="GO:0032196">
    <property type="term" value="P:transposition"/>
    <property type="evidence" value="ECO:0007669"/>
    <property type="project" value="UniProtKB-KW"/>
</dbReference>
<evidence type="ECO:0000256" key="2">
    <source>
        <dbReference type="ARBA" id="ARBA00022578"/>
    </source>
</evidence>
<evidence type="ECO:0000259" key="5">
    <source>
        <dbReference type="Pfam" id="PF01385"/>
    </source>
</evidence>
<name>A0A938XPL7_9FIRM</name>
<proteinExistence type="inferred from homology"/>
<protein>
    <submittedName>
        <fullName evidence="7">IS605 OrfB family transposase</fullName>
    </submittedName>
</protein>
<gene>
    <name evidence="7" type="ORF">JOC47_001633</name>
</gene>
<comment type="caution">
    <text evidence="7">The sequence shown here is derived from an EMBL/GenBank/DDBJ whole genome shotgun (WGS) entry which is preliminary data.</text>
</comment>
<evidence type="ECO:0000256" key="3">
    <source>
        <dbReference type="ARBA" id="ARBA00023125"/>
    </source>
</evidence>
<feature type="domain" description="Probable transposase IS891/IS1136/IS1341" evidence="5">
    <location>
        <begin position="194"/>
        <end position="308"/>
    </location>
</feature>
<feature type="domain" description="Cas12f1-like TNB" evidence="6">
    <location>
        <begin position="327"/>
        <end position="396"/>
    </location>
</feature>
<evidence type="ECO:0000313" key="7">
    <source>
        <dbReference type="EMBL" id="MBM7556782.1"/>
    </source>
</evidence>
<dbReference type="NCBIfam" id="TIGR01766">
    <property type="entry name" value="IS200/IS605 family accessory protein TnpB-like domain"/>
    <property type="match status" value="1"/>
</dbReference>
<dbReference type="NCBIfam" id="NF040570">
    <property type="entry name" value="guided_TnpB"/>
    <property type="match status" value="1"/>
</dbReference>
<dbReference type="Pfam" id="PF01385">
    <property type="entry name" value="OrfB_IS605"/>
    <property type="match status" value="1"/>
</dbReference>
<dbReference type="EMBL" id="JAFBDQ010000007">
    <property type="protein sequence ID" value="MBM7556782.1"/>
    <property type="molecule type" value="Genomic_DNA"/>
</dbReference>
<evidence type="ECO:0000256" key="4">
    <source>
        <dbReference type="ARBA" id="ARBA00023172"/>
    </source>
</evidence>
<dbReference type="InterPro" id="IPR010095">
    <property type="entry name" value="Cas12f1-like_TNB"/>
</dbReference>
<evidence type="ECO:0000259" key="6">
    <source>
        <dbReference type="Pfam" id="PF07282"/>
    </source>
</evidence>
<dbReference type="RefSeq" id="WP_204701557.1">
    <property type="nucleotide sequence ID" value="NZ_JAFBDQ010000007.1"/>
</dbReference>
<dbReference type="Pfam" id="PF07282">
    <property type="entry name" value="Cas12f1-like_TNB"/>
    <property type="match status" value="1"/>
</dbReference>
<organism evidence="7 8">
    <name type="scientific">Halanaerobacter jeridensis</name>
    <dbReference type="NCBI Taxonomy" id="706427"/>
    <lineage>
        <taxon>Bacteria</taxon>
        <taxon>Bacillati</taxon>
        <taxon>Bacillota</taxon>
        <taxon>Clostridia</taxon>
        <taxon>Halanaerobiales</taxon>
        <taxon>Halobacteroidaceae</taxon>
        <taxon>Halanaerobacter</taxon>
    </lineage>
</organism>
<sequence>MKLAENFILKPNKTEQIILGCLGYASAKLYNVANYERKNYSKDSNKDFPDWYKQKKELKDHFWYKNLPSQTAQETLKILSDNWKSYFKSIKDYKSNPSKYTGKPKPPSYKPKDSKFNFRFLNNGFKIIDNKLRLSLPKQLKDYLKEEYSINQKFLWIKVPNELLSADRDYILNNTTRLEFKPLTNDNYKLILIYKVETPKIKADNGNYLSIDLGLNNLATCYSNKTKESFILDGGQYLSISCYFNKKIKHFQSILNSQGKKTSKRLKQLYQKRDRQISHLIHAATKTIVSYCVKHNINRVIVGNIKGIRDNNDIGKVNNQKLHQLPYDEIYHQLEYKLKLKGINLIKKNEAFTSQCSPHTKKVTKKYAQGSNRKKRGLYVDNKKAFNADIVGAFNILKKYLQQRRKGPEIDLQVEGLNNLSKYYWDQNKFVA</sequence>